<reference evidence="2" key="2">
    <citation type="submission" date="2023-01" db="EMBL/GenBank/DDBJ databases">
        <authorList>
            <person name="Sun Q."/>
            <person name="Evtushenko L."/>
        </authorList>
    </citation>
    <scope>NUCLEOTIDE SEQUENCE</scope>
    <source>
        <strain evidence="2">VKM Ac-1069</strain>
    </source>
</reference>
<comment type="caution">
    <text evidence="2">The sequence shown here is derived from an EMBL/GenBank/DDBJ whole genome shotgun (WGS) entry which is preliminary data.</text>
</comment>
<feature type="region of interest" description="Disordered" evidence="1">
    <location>
        <begin position="210"/>
        <end position="267"/>
    </location>
</feature>
<proteinExistence type="predicted"/>
<reference evidence="2" key="1">
    <citation type="journal article" date="2014" name="Int. J. Syst. Evol. Microbiol.">
        <title>Complete genome sequence of Corynebacterium casei LMG S-19264T (=DSM 44701T), isolated from a smear-ripened cheese.</title>
        <authorList>
            <consortium name="US DOE Joint Genome Institute (JGI-PGF)"/>
            <person name="Walter F."/>
            <person name="Albersmeier A."/>
            <person name="Kalinowski J."/>
            <person name="Ruckert C."/>
        </authorList>
    </citation>
    <scope>NUCLEOTIDE SEQUENCE</scope>
    <source>
        <strain evidence="2">VKM Ac-1069</strain>
    </source>
</reference>
<organism evidence="2 3">
    <name type="scientific">Pseudonocardia halophobica</name>
    <dbReference type="NCBI Taxonomy" id="29401"/>
    <lineage>
        <taxon>Bacteria</taxon>
        <taxon>Bacillati</taxon>
        <taxon>Actinomycetota</taxon>
        <taxon>Actinomycetes</taxon>
        <taxon>Pseudonocardiales</taxon>
        <taxon>Pseudonocardiaceae</taxon>
        <taxon>Pseudonocardia</taxon>
    </lineage>
</organism>
<evidence type="ECO:0008006" key="4">
    <source>
        <dbReference type="Google" id="ProtNLM"/>
    </source>
</evidence>
<evidence type="ECO:0000256" key="1">
    <source>
        <dbReference type="SAM" id="MobiDB-lite"/>
    </source>
</evidence>
<evidence type="ECO:0000313" key="2">
    <source>
        <dbReference type="EMBL" id="GLL10364.1"/>
    </source>
</evidence>
<dbReference type="InterPro" id="IPR025447">
    <property type="entry name" value="DUF4192"/>
</dbReference>
<accession>A0A9W6NV07</accession>
<feature type="compositionally biased region" description="Low complexity" evidence="1">
    <location>
        <begin position="248"/>
        <end position="259"/>
    </location>
</feature>
<dbReference type="AlphaFoldDB" id="A0A9W6NV07"/>
<keyword evidence="3" id="KW-1185">Reference proteome</keyword>
<gene>
    <name evidence="2" type="ORF">GCM10017577_15040</name>
</gene>
<evidence type="ECO:0000313" key="3">
    <source>
        <dbReference type="Proteomes" id="UP001143463"/>
    </source>
</evidence>
<dbReference type="Pfam" id="PF13830">
    <property type="entry name" value="DUF4192"/>
    <property type="match status" value="1"/>
</dbReference>
<dbReference type="Proteomes" id="UP001143463">
    <property type="component" value="Unassembled WGS sequence"/>
</dbReference>
<name>A0A9W6NV07_9PSEU</name>
<protein>
    <recommendedName>
        <fullName evidence="4">DUF4192 domain-containing protein</fullName>
    </recommendedName>
</protein>
<sequence length="397" mass="40011">MTLLGMSPAPFPVPPPVPPSAPTGLPALPGDPDSPVRVGTEGLLAAVPVLIGFRPRDSLVMIATGGPHGRRVGLTLRVDLPPPDDPELVAALCESAAAALCRDDPEGAAVLVVGGGEPGGDRPPAPGEPEWPPRADVAGAATLALLEREIGVHTVAWAAEIAAGAPWRCYPLHDCGCAGTLPDPAASVLAATAVARGAVVRDSREELAKVVEPAGPAEPFGPTGWSGPTEPGGPAGPAEVIRPTEPNGPAGLSAGSADAADGEAEAGDPRRLLREALADAAAGRLVVERRLAGAMAAALRRPWFRDEALAACNGDAAPEAEQLWAALARTSPGADAATPAALLAVSALLRGDGALANVALDRALGADPEHRLAHSLRAALDGGWGPREIRAWLEGAR</sequence>
<feature type="compositionally biased region" description="Pro residues" evidence="1">
    <location>
        <begin position="9"/>
        <end position="21"/>
    </location>
</feature>
<dbReference type="EMBL" id="BSFQ01000004">
    <property type="protein sequence ID" value="GLL10364.1"/>
    <property type="molecule type" value="Genomic_DNA"/>
</dbReference>
<feature type="region of interest" description="Disordered" evidence="1">
    <location>
        <begin position="1"/>
        <end position="32"/>
    </location>
</feature>